<dbReference type="PROSITE" id="PS51900">
    <property type="entry name" value="CB"/>
    <property type="match status" value="1"/>
</dbReference>
<evidence type="ECO:0000256" key="2">
    <source>
        <dbReference type="ARBA" id="ARBA00022490"/>
    </source>
</evidence>
<dbReference type="GO" id="GO:0015074">
    <property type="term" value="P:DNA integration"/>
    <property type="evidence" value="ECO:0007669"/>
    <property type="project" value="UniProtKB-KW"/>
</dbReference>
<evidence type="ECO:0000256" key="1">
    <source>
        <dbReference type="ARBA" id="ARBA00004496"/>
    </source>
</evidence>
<evidence type="ECO:0000256" key="3">
    <source>
        <dbReference type="ARBA" id="ARBA00022618"/>
    </source>
</evidence>
<dbReference type="SUPFAM" id="SSF56349">
    <property type="entry name" value="DNA breaking-rejoining enzymes"/>
    <property type="match status" value="1"/>
</dbReference>
<dbReference type="InterPro" id="IPR044068">
    <property type="entry name" value="CB"/>
</dbReference>
<evidence type="ECO:0000259" key="10">
    <source>
        <dbReference type="PROSITE" id="PS51900"/>
    </source>
</evidence>
<keyword evidence="8" id="KW-0131">Cell cycle</keyword>
<dbReference type="GO" id="GO:0051301">
    <property type="term" value="P:cell division"/>
    <property type="evidence" value="ECO:0007669"/>
    <property type="project" value="UniProtKB-KW"/>
</dbReference>
<dbReference type="AlphaFoldDB" id="A0A381UHT7"/>
<keyword evidence="3" id="KW-0132">Cell division</keyword>
<dbReference type="GO" id="GO:0003677">
    <property type="term" value="F:DNA binding"/>
    <property type="evidence" value="ECO:0007669"/>
    <property type="project" value="UniProtKB-KW"/>
</dbReference>
<protein>
    <recommendedName>
        <fullName evidence="12">Tyrosine recombinase XerC</fullName>
    </recommendedName>
</protein>
<keyword evidence="7" id="KW-0233">DNA recombination</keyword>
<keyword evidence="5" id="KW-0229">DNA integration</keyword>
<dbReference type="Gene3D" id="1.10.150.130">
    <property type="match status" value="1"/>
</dbReference>
<dbReference type="InterPro" id="IPR010998">
    <property type="entry name" value="Integrase_recombinase_N"/>
</dbReference>
<evidence type="ECO:0000256" key="5">
    <source>
        <dbReference type="ARBA" id="ARBA00022908"/>
    </source>
</evidence>
<dbReference type="Gene3D" id="1.10.443.10">
    <property type="entry name" value="Intergrase catalytic core"/>
    <property type="match status" value="1"/>
</dbReference>
<evidence type="ECO:0000259" key="9">
    <source>
        <dbReference type="PROSITE" id="PS51898"/>
    </source>
</evidence>
<dbReference type="GO" id="GO:0006310">
    <property type="term" value="P:DNA recombination"/>
    <property type="evidence" value="ECO:0007669"/>
    <property type="project" value="UniProtKB-KW"/>
</dbReference>
<dbReference type="InterPro" id="IPR002104">
    <property type="entry name" value="Integrase_catalytic"/>
</dbReference>
<proteinExistence type="predicted"/>
<feature type="domain" description="Tyr recombinase" evidence="9">
    <location>
        <begin position="111"/>
        <end position="297"/>
    </location>
</feature>
<dbReference type="InterPro" id="IPR011010">
    <property type="entry name" value="DNA_brk_join_enz"/>
</dbReference>
<keyword evidence="4" id="KW-0159">Chromosome partition</keyword>
<dbReference type="Pfam" id="PF02899">
    <property type="entry name" value="Phage_int_SAM_1"/>
    <property type="match status" value="1"/>
</dbReference>
<comment type="subcellular location">
    <subcellularLocation>
        <location evidence="1">Cytoplasm</location>
    </subcellularLocation>
</comment>
<dbReference type="GO" id="GO:0007059">
    <property type="term" value="P:chromosome segregation"/>
    <property type="evidence" value="ECO:0007669"/>
    <property type="project" value="UniProtKB-KW"/>
</dbReference>
<keyword evidence="2" id="KW-0963">Cytoplasm</keyword>
<evidence type="ECO:0000256" key="6">
    <source>
        <dbReference type="ARBA" id="ARBA00023125"/>
    </source>
</evidence>
<dbReference type="InterPro" id="IPR004107">
    <property type="entry name" value="Integrase_SAM-like_N"/>
</dbReference>
<evidence type="ECO:0000256" key="8">
    <source>
        <dbReference type="ARBA" id="ARBA00023306"/>
    </source>
</evidence>
<dbReference type="Pfam" id="PF00589">
    <property type="entry name" value="Phage_integrase"/>
    <property type="match status" value="1"/>
</dbReference>
<dbReference type="PANTHER" id="PTHR30349:SF77">
    <property type="entry name" value="TYROSINE RECOMBINASE XERC"/>
    <property type="match status" value="1"/>
</dbReference>
<name>A0A381UHT7_9ZZZZ</name>
<organism evidence="11">
    <name type="scientific">marine metagenome</name>
    <dbReference type="NCBI Taxonomy" id="408172"/>
    <lineage>
        <taxon>unclassified sequences</taxon>
        <taxon>metagenomes</taxon>
        <taxon>ecological metagenomes</taxon>
    </lineage>
</organism>
<dbReference type="InterPro" id="IPR050090">
    <property type="entry name" value="Tyrosine_recombinase_XerCD"/>
</dbReference>
<dbReference type="EMBL" id="UINC01006232">
    <property type="protein sequence ID" value="SVA26293.1"/>
    <property type="molecule type" value="Genomic_DNA"/>
</dbReference>
<reference evidence="11" key="1">
    <citation type="submission" date="2018-05" db="EMBL/GenBank/DDBJ databases">
        <authorList>
            <person name="Lanie J.A."/>
            <person name="Ng W.-L."/>
            <person name="Kazmierczak K.M."/>
            <person name="Andrzejewski T.M."/>
            <person name="Davidsen T.M."/>
            <person name="Wayne K.J."/>
            <person name="Tettelin H."/>
            <person name="Glass J.I."/>
            <person name="Rusch D."/>
            <person name="Podicherti R."/>
            <person name="Tsui H.-C.T."/>
            <person name="Winkler M.E."/>
        </authorList>
    </citation>
    <scope>NUCLEOTIDE SEQUENCE</scope>
</reference>
<dbReference type="PANTHER" id="PTHR30349">
    <property type="entry name" value="PHAGE INTEGRASE-RELATED"/>
    <property type="match status" value="1"/>
</dbReference>
<dbReference type="PROSITE" id="PS51898">
    <property type="entry name" value="TYR_RECOMBINASE"/>
    <property type="match status" value="1"/>
</dbReference>
<sequence>MNTQSFDILADNFCNNLEKLRGLSLFTVRGYRADLKSVGEFMVMEEISSVGEFDRQHVRRYLSWLLELGYQRSSIVRKLSVLRRFFGWMLDGGYLKINPVPRRLPMKKDRTLPRFLNTEEISRMIVASKEVSDKSWISLRDAALLELLYGAGLRVSEVSSSDLSDLDLVTNQIKVKGKGSKERISLFGLPAAQALQLYLENARPYLVDEKITDALFISRDGNRLSVRSIQDRVVKYARASGLGQKVHAHTLRHSFATHMIDGGADLRVVQELLGHSTPETTQIYTHVTGSQARKSYILAHPMSDMESETNPKAN</sequence>
<evidence type="ECO:0008006" key="12">
    <source>
        <dbReference type="Google" id="ProtNLM"/>
    </source>
</evidence>
<dbReference type="InterPro" id="IPR013762">
    <property type="entry name" value="Integrase-like_cat_sf"/>
</dbReference>
<keyword evidence="6" id="KW-0238">DNA-binding</keyword>
<feature type="domain" description="Core-binding (CB)" evidence="10">
    <location>
        <begin position="4"/>
        <end position="90"/>
    </location>
</feature>
<evidence type="ECO:0000256" key="4">
    <source>
        <dbReference type="ARBA" id="ARBA00022829"/>
    </source>
</evidence>
<evidence type="ECO:0000313" key="11">
    <source>
        <dbReference type="EMBL" id="SVA26293.1"/>
    </source>
</evidence>
<gene>
    <name evidence="11" type="ORF">METZ01_LOCUS79147</name>
</gene>
<evidence type="ECO:0000256" key="7">
    <source>
        <dbReference type="ARBA" id="ARBA00023172"/>
    </source>
</evidence>
<accession>A0A381UHT7</accession>
<dbReference type="GO" id="GO:0005737">
    <property type="term" value="C:cytoplasm"/>
    <property type="evidence" value="ECO:0007669"/>
    <property type="project" value="UniProtKB-SubCell"/>
</dbReference>
<dbReference type="CDD" id="cd00798">
    <property type="entry name" value="INT_XerDC_C"/>
    <property type="match status" value="1"/>
</dbReference>